<reference evidence="1" key="2">
    <citation type="submission" date="2023-06" db="EMBL/GenBank/DDBJ databases">
        <authorList>
            <person name="Swenson N.G."/>
            <person name="Wegrzyn J.L."/>
            <person name="Mcevoy S.L."/>
        </authorList>
    </citation>
    <scope>NUCLEOTIDE SEQUENCE</scope>
    <source>
        <strain evidence="1">NS2018</strain>
        <tissue evidence="1">Leaf</tissue>
    </source>
</reference>
<evidence type="ECO:0000313" key="1">
    <source>
        <dbReference type="EMBL" id="KAK0578985.1"/>
    </source>
</evidence>
<organism evidence="1 2">
    <name type="scientific">Acer saccharum</name>
    <name type="common">Sugar maple</name>
    <dbReference type="NCBI Taxonomy" id="4024"/>
    <lineage>
        <taxon>Eukaryota</taxon>
        <taxon>Viridiplantae</taxon>
        <taxon>Streptophyta</taxon>
        <taxon>Embryophyta</taxon>
        <taxon>Tracheophyta</taxon>
        <taxon>Spermatophyta</taxon>
        <taxon>Magnoliopsida</taxon>
        <taxon>eudicotyledons</taxon>
        <taxon>Gunneridae</taxon>
        <taxon>Pentapetalae</taxon>
        <taxon>rosids</taxon>
        <taxon>malvids</taxon>
        <taxon>Sapindales</taxon>
        <taxon>Sapindaceae</taxon>
        <taxon>Hippocastanoideae</taxon>
        <taxon>Acereae</taxon>
        <taxon>Acer</taxon>
    </lineage>
</organism>
<evidence type="ECO:0000313" key="2">
    <source>
        <dbReference type="Proteomes" id="UP001168877"/>
    </source>
</evidence>
<reference evidence="1" key="1">
    <citation type="journal article" date="2022" name="Plant J.">
        <title>Strategies of tolerance reflected in two North American maple genomes.</title>
        <authorList>
            <person name="McEvoy S.L."/>
            <person name="Sezen U.U."/>
            <person name="Trouern-Trend A."/>
            <person name="McMahon S.M."/>
            <person name="Schaberg P.G."/>
            <person name="Yang J."/>
            <person name="Wegrzyn J.L."/>
            <person name="Swenson N.G."/>
        </authorList>
    </citation>
    <scope>NUCLEOTIDE SEQUENCE</scope>
    <source>
        <strain evidence="1">NS2018</strain>
    </source>
</reference>
<dbReference type="AlphaFoldDB" id="A0AA39RW25"/>
<dbReference type="EMBL" id="JAUESC010000385">
    <property type="protein sequence ID" value="KAK0578985.1"/>
    <property type="molecule type" value="Genomic_DNA"/>
</dbReference>
<sequence>MVYNQPSLRVTLRATKPPLGSYGGFDRGFGFGPYRNPAGLGGGYGYGSGGGEYEGFWRSAIRSLNFAFVKDLVKMGSGSFVFLILDA</sequence>
<dbReference type="Proteomes" id="UP001168877">
    <property type="component" value="Unassembled WGS sequence"/>
</dbReference>
<name>A0AA39RW25_ACESA</name>
<proteinExistence type="predicted"/>
<protein>
    <submittedName>
        <fullName evidence="1">Uncharacterized protein</fullName>
    </submittedName>
</protein>
<keyword evidence="2" id="KW-1185">Reference proteome</keyword>
<comment type="caution">
    <text evidence="1">The sequence shown here is derived from an EMBL/GenBank/DDBJ whole genome shotgun (WGS) entry which is preliminary data.</text>
</comment>
<gene>
    <name evidence="1" type="ORF">LWI29_019287</name>
</gene>
<accession>A0AA39RW25</accession>